<feature type="region of interest" description="Disordered" evidence="1">
    <location>
        <begin position="1"/>
        <end position="33"/>
    </location>
</feature>
<dbReference type="EMBL" id="JAWWNJ010000017">
    <property type="protein sequence ID" value="KAK7038460.1"/>
    <property type="molecule type" value="Genomic_DNA"/>
</dbReference>
<evidence type="ECO:0008006" key="4">
    <source>
        <dbReference type="Google" id="ProtNLM"/>
    </source>
</evidence>
<feature type="non-terminal residue" evidence="2">
    <location>
        <position position="170"/>
    </location>
</feature>
<evidence type="ECO:0000256" key="1">
    <source>
        <dbReference type="SAM" id="MobiDB-lite"/>
    </source>
</evidence>
<protein>
    <recommendedName>
        <fullName evidence="4">Core-binding (CB) domain-containing protein</fullName>
    </recommendedName>
</protein>
<dbReference type="Proteomes" id="UP001362999">
    <property type="component" value="Unassembled WGS sequence"/>
</dbReference>
<keyword evidence="3" id="KW-1185">Reference proteome</keyword>
<sequence>IAEASRPAREITRKVKEKMRDPSGRKKKNPDRRAKYINWMTPFSWACITAAQRKVGWGYTDIVRELRRVNYDFFQHLTPQTVKGWVEKIDGFSRWTPNVLARASKGNIPGHNKGGRRGVLAGHPEIVEQIVSQLAELRDAGAPLSLATVRCIIIAIITVHAPELFEYRFK</sequence>
<feature type="non-terminal residue" evidence="2">
    <location>
        <position position="1"/>
    </location>
</feature>
<proteinExistence type="predicted"/>
<accession>A0AAW0CJR2</accession>
<evidence type="ECO:0000313" key="3">
    <source>
        <dbReference type="Proteomes" id="UP001362999"/>
    </source>
</evidence>
<organism evidence="2 3">
    <name type="scientific">Favolaschia claudopus</name>
    <dbReference type="NCBI Taxonomy" id="2862362"/>
    <lineage>
        <taxon>Eukaryota</taxon>
        <taxon>Fungi</taxon>
        <taxon>Dikarya</taxon>
        <taxon>Basidiomycota</taxon>
        <taxon>Agaricomycotina</taxon>
        <taxon>Agaricomycetes</taxon>
        <taxon>Agaricomycetidae</taxon>
        <taxon>Agaricales</taxon>
        <taxon>Marasmiineae</taxon>
        <taxon>Mycenaceae</taxon>
        <taxon>Favolaschia</taxon>
    </lineage>
</organism>
<dbReference type="AlphaFoldDB" id="A0AAW0CJR2"/>
<name>A0AAW0CJR2_9AGAR</name>
<gene>
    <name evidence="2" type="ORF">R3P38DRAFT_2363163</name>
</gene>
<reference evidence="2 3" key="1">
    <citation type="journal article" date="2024" name="J Genomics">
        <title>Draft genome sequencing and assembly of Favolaschia claudopus CIRM-BRFM 2984 isolated from oak limbs.</title>
        <authorList>
            <person name="Navarro D."/>
            <person name="Drula E."/>
            <person name="Chaduli D."/>
            <person name="Cazenave R."/>
            <person name="Ahrendt S."/>
            <person name="Wang J."/>
            <person name="Lipzen A."/>
            <person name="Daum C."/>
            <person name="Barry K."/>
            <person name="Grigoriev I.V."/>
            <person name="Favel A."/>
            <person name="Rosso M.N."/>
            <person name="Martin F."/>
        </authorList>
    </citation>
    <scope>NUCLEOTIDE SEQUENCE [LARGE SCALE GENOMIC DNA]</scope>
    <source>
        <strain evidence="2 3">CIRM-BRFM 2984</strain>
    </source>
</reference>
<comment type="caution">
    <text evidence="2">The sequence shown here is derived from an EMBL/GenBank/DDBJ whole genome shotgun (WGS) entry which is preliminary data.</text>
</comment>
<feature type="compositionally biased region" description="Basic and acidic residues" evidence="1">
    <location>
        <begin position="1"/>
        <end position="24"/>
    </location>
</feature>
<evidence type="ECO:0000313" key="2">
    <source>
        <dbReference type="EMBL" id="KAK7038460.1"/>
    </source>
</evidence>